<dbReference type="InterPro" id="IPR036116">
    <property type="entry name" value="FN3_sf"/>
</dbReference>
<evidence type="ECO:0000313" key="2">
    <source>
        <dbReference type="EMBL" id="AFD55120.1"/>
    </source>
</evidence>
<name>E4TE47_RIEAD</name>
<reference evidence="2 3" key="1">
    <citation type="journal article" date="2012" name="J. Bacteriol.">
        <title>Complete genome sequence of Riemerella anatipestifer reference strain.</title>
        <authorList>
            <person name="Wang X."/>
            <person name="Zhu D."/>
            <person name="Wang M."/>
            <person name="Cheng A."/>
            <person name="Jia R."/>
            <person name="Zhou Y."/>
            <person name="Chen Z."/>
            <person name="Luo Q."/>
            <person name="Liu F."/>
            <person name="Wang Y."/>
            <person name="Chen X.Y."/>
        </authorList>
    </citation>
    <scope>NUCLEOTIDE SEQUENCE [LARGE SCALE GENOMIC DNA]</scope>
    <source>
        <strain evidence="3">DSM 15868</strain>
    </source>
</reference>
<organism evidence="2 3">
    <name type="scientific">Riemerella anatipestifer (strain ATCC 11845 / DSM 15868 / JCM 9532 / NCTC 11014)</name>
    <dbReference type="NCBI Taxonomy" id="693978"/>
    <lineage>
        <taxon>Bacteria</taxon>
        <taxon>Pseudomonadati</taxon>
        <taxon>Bacteroidota</taxon>
        <taxon>Flavobacteriia</taxon>
        <taxon>Flavobacteriales</taxon>
        <taxon>Weeksellaceae</taxon>
        <taxon>Riemerella</taxon>
    </lineage>
</organism>
<evidence type="ECO:0000313" key="3">
    <source>
        <dbReference type="Proteomes" id="UP000010093"/>
    </source>
</evidence>
<dbReference type="AlphaFoldDB" id="E4TE47"/>
<dbReference type="Proteomes" id="UP000010093">
    <property type="component" value="Chromosome"/>
</dbReference>
<dbReference type="HOGENOM" id="CLU_308793_0_0_10"/>
<protein>
    <recommendedName>
        <fullName evidence="4">Fibronectin type-III domain-containing protein</fullName>
    </recommendedName>
</protein>
<accession>E4TE47</accession>
<dbReference type="InterPro" id="IPR003961">
    <property type="entry name" value="FN3_dom"/>
</dbReference>
<dbReference type="EMBL" id="CP003388">
    <property type="protein sequence ID" value="AFD55120.1"/>
    <property type="molecule type" value="Genomic_DNA"/>
</dbReference>
<proteinExistence type="predicted"/>
<dbReference type="RefSeq" id="WP_004917793.1">
    <property type="nucleotide sequence ID" value="NC_014738.1"/>
</dbReference>
<dbReference type="KEGG" id="rai:RA0C_0102"/>
<dbReference type="CDD" id="cd00063">
    <property type="entry name" value="FN3"/>
    <property type="match status" value="1"/>
</dbReference>
<keyword evidence="1" id="KW-0732">Signal</keyword>
<dbReference type="Gene3D" id="2.60.40.10">
    <property type="entry name" value="Immunoglobulins"/>
    <property type="match status" value="2"/>
</dbReference>
<sequence length="983" mass="104926">MRKFYCLLIPLLVLFSFASLRGECLSGDVNASYSVVANTCASNGSVTVNLNQYTNVRLELLKDNFVLSVVEMTGASHTFERLAAGAYQVKATCVNDLSRVYFVNDVQVTENYVSMTGADVSVSGVCGSFKTGGTLTVDGVTGGTAPYTYSFYKSDDPAYDDSLSNYTTSNTMEVGAFGNYQIRIKDACGNYITVTREVKASLPPIELWFNVLRSACGEISLSGVTAYDAITKGGINFETFLASTGIKLKIQHDGSSGTVVYDGIFKGETLTFAESSTGKYLVTTVNACGEQYQYILDYKIQLTPEISANLSSQGCPPSESLTLLISSTRGFMYPVEYSVVNQASGEVVGTGVFNNYGETVSLNVPVGSYKITHTDACGVYSERILDNPKNTAPSLAITHSLNSVCGIIPPLTQTGGQQIYVGFRGYVPDLDNATLTIVSGPSNVGVKAVRLQANRYGWTNVLSGNYVISVESCGVITNYNITVRDNRNTLRQSLSSQGTSVCSGGGNITSTKIYNGGYSSTVQLLAADNPNVVLQENATGNFSNLPAGTYITRMKITMPSWCTDYNYYVPGSTITLTGAASGPRVSVLATTCEIDNVARGTAYLSLSGVMPYTIRYKESGTATWTVVTNVSVSKYTIENLIPNKTYDVNITDACGSSLDAGFNVGVIADYLIENPVHPCIGSPYTLVGKEFPGATYEWINPSGTVVSTTKDYAIASYNSSYDGTYKLKMTWDGCVVRTMEISVYSTLCGGPISQASISGYVFNDLNGLDDNTVNGTGIGVADGTQLYITAYTADENGENGTIITTVKVNSDGSYTIPGLVSGRFYKLIVTTNPLGAEDSTSSLPSGWVSTGENIGVGVGNDGKVDGQLVVYSLSEDNANFGIRKEFCFKPANVSGVALDSHFGVTTLGRAGDNGVGNNWPMERKGAHMVLEGKEVGFVLNRVNPSDIQNPVEGMLVYDTVKDCISLYDGSSWRCLTKKGCPDL</sequence>
<evidence type="ECO:0008006" key="4">
    <source>
        <dbReference type="Google" id="ProtNLM"/>
    </source>
</evidence>
<dbReference type="SUPFAM" id="SSF49265">
    <property type="entry name" value="Fibronectin type III"/>
    <property type="match status" value="1"/>
</dbReference>
<evidence type="ECO:0000256" key="1">
    <source>
        <dbReference type="SAM" id="SignalP"/>
    </source>
</evidence>
<feature type="signal peptide" evidence="1">
    <location>
        <begin position="1"/>
        <end position="21"/>
    </location>
</feature>
<gene>
    <name evidence="2" type="ORF">RA0C_0102</name>
</gene>
<dbReference type="PATRIC" id="fig|693978.17.peg.108"/>
<dbReference type="GeneID" id="93719009"/>
<dbReference type="KEGG" id="ran:Riean_1903"/>
<feature type="chain" id="PRO_5003189675" description="Fibronectin type-III domain-containing protein" evidence="1">
    <location>
        <begin position="22"/>
        <end position="983"/>
    </location>
</feature>
<dbReference type="InterPro" id="IPR013783">
    <property type="entry name" value="Ig-like_fold"/>
</dbReference>